<name>A0A645C4M0_9ZZZZ</name>
<evidence type="ECO:0000313" key="1">
    <source>
        <dbReference type="EMBL" id="MPM72592.1"/>
    </source>
</evidence>
<protein>
    <submittedName>
        <fullName evidence="1">Uncharacterized protein</fullName>
    </submittedName>
</protein>
<gene>
    <name evidence="1" type="ORF">SDC9_119568</name>
</gene>
<reference evidence="1" key="1">
    <citation type="submission" date="2019-08" db="EMBL/GenBank/DDBJ databases">
        <authorList>
            <person name="Kucharzyk K."/>
            <person name="Murdoch R.W."/>
            <person name="Higgins S."/>
            <person name="Loffler F."/>
        </authorList>
    </citation>
    <scope>NUCLEOTIDE SEQUENCE</scope>
</reference>
<dbReference type="AlphaFoldDB" id="A0A645C4M0"/>
<accession>A0A645C4M0</accession>
<dbReference type="EMBL" id="VSSQ01024837">
    <property type="protein sequence ID" value="MPM72592.1"/>
    <property type="molecule type" value="Genomic_DNA"/>
</dbReference>
<proteinExistence type="predicted"/>
<comment type="caution">
    <text evidence="1">The sequence shown here is derived from an EMBL/GenBank/DDBJ whole genome shotgun (WGS) entry which is preliminary data.</text>
</comment>
<organism evidence="1">
    <name type="scientific">bioreactor metagenome</name>
    <dbReference type="NCBI Taxonomy" id="1076179"/>
    <lineage>
        <taxon>unclassified sequences</taxon>
        <taxon>metagenomes</taxon>
        <taxon>ecological metagenomes</taxon>
    </lineage>
</organism>
<sequence>MVARVRERRVEKAEPDRAPEQPLFEVFPDRCVDVTKPVFFIDERGHHRERKKVAQACTPYPVPAG</sequence>